<reference evidence="1 2" key="1">
    <citation type="submission" date="2024-01" db="EMBL/GenBank/DDBJ databases">
        <authorList>
            <person name="Allen C."/>
            <person name="Tagirdzhanova G."/>
        </authorList>
    </citation>
    <scope>NUCLEOTIDE SEQUENCE [LARGE SCALE GENOMIC DNA]</scope>
</reference>
<dbReference type="Pfam" id="PF12658">
    <property type="entry name" value="Ten1"/>
    <property type="match status" value="1"/>
</dbReference>
<gene>
    <name evidence="1" type="ORF">SBRCBS47491_000493</name>
</gene>
<dbReference type="EMBL" id="CAWUHC010000003">
    <property type="protein sequence ID" value="CAK7209585.1"/>
    <property type="molecule type" value="Genomic_DNA"/>
</dbReference>
<name>A0ABP0AQR8_9PEZI</name>
<dbReference type="Gene3D" id="2.40.50.140">
    <property type="entry name" value="Nucleic acid-binding proteins"/>
    <property type="match status" value="1"/>
</dbReference>
<proteinExistence type="predicted"/>
<keyword evidence="2" id="KW-1185">Reference proteome</keyword>
<sequence length="130" mass="14127">MAAIPASELCFLSDLPTKLAGQKVRFLGCVTAYDMAVGVLTLQHQYQSQPTAHRIDVRAHVNIDLVLERLTAEQTSVGAWVNVMGYISDIKDGGDVHVQALLLWSAGPLNLQEYERQLVSMLGSNTSTGT</sequence>
<dbReference type="InterPro" id="IPR024222">
    <property type="entry name" value="Ten1_fungal"/>
</dbReference>
<evidence type="ECO:0000313" key="1">
    <source>
        <dbReference type="EMBL" id="CAK7209585.1"/>
    </source>
</evidence>
<dbReference type="Proteomes" id="UP001642406">
    <property type="component" value="Unassembled WGS sequence"/>
</dbReference>
<protein>
    <recommendedName>
        <fullName evidence="3">CST complex subunit Ten1</fullName>
    </recommendedName>
</protein>
<organism evidence="1 2">
    <name type="scientific">Sporothrix bragantina</name>
    <dbReference type="NCBI Taxonomy" id="671064"/>
    <lineage>
        <taxon>Eukaryota</taxon>
        <taxon>Fungi</taxon>
        <taxon>Dikarya</taxon>
        <taxon>Ascomycota</taxon>
        <taxon>Pezizomycotina</taxon>
        <taxon>Sordariomycetes</taxon>
        <taxon>Sordariomycetidae</taxon>
        <taxon>Ophiostomatales</taxon>
        <taxon>Ophiostomataceae</taxon>
        <taxon>Sporothrix</taxon>
    </lineage>
</organism>
<evidence type="ECO:0008006" key="3">
    <source>
        <dbReference type="Google" id="ProtNLM"/>
    </source>
</evidence>
<evidence type="ECO:0000313" key="2">
    <source>
        <dbReference type="Proteomes" id="UP001642406"/>
    </source>
</evidence>
<comment type="caution">
    <text evidence="1">The sequence shown here is derived from an EMBL/GenBank/DDBJ whole genome shotgun (WGS) entry which is preliminary data.</text>
</comment>
<accession>A0ABP0AQR8</accession>
<dbReference type="InterPro" id="IPR012340">
    <property type="entry name" value="NA-bd_OB-fold"/>
</dbReference>